<name>D5RTY5_9PROT</name>
<dbReference type="HOGENOM" id="CLU_2215583_0_0_5"/>
<dbReference type="AlphaFoldDB" id="D5RTY5"/>
<keyword evidence="2" id="KW-1185">Reference proteome</keyword>
<dbReference type="InterPro" id="IPR007729">
    <property type="entry name" value="DGOK"/>
</dbReference>
<organism evidence="1 2">
    <name type="scientific">Pseudoroseomonas cervicalis ATCC 49957</name>
    <dbReference type="NCBI Taxonomy" id="525371"/>
    <lineage>
        <taxon>Bacteria</taxon>
        <taxon>Pseudomonadati</taxon>
        <taxon>Pseudomonadota</taxon>
        <taxon>Alphaproteobacteria</taxon>
        <taxon>Acetobacterales</taxon>
        <taxon>Roseomonadaceae</taxon>
        <taxon>Roseomonas</taxon>
    </lineage>
</organism>
<dbReference type="GO" id="GO:0008671">
    <property type="term" value="F:2-dehydro-3-deoxygalactonokinase activity"/>
    <property type="evidence" value="ECO:0007669"/>
    <property type="project" value="InterPro"/>
</dbReference>
<gene>
    <name evidence="1" type="ORF">HMPREF0731_4547</name>
</gene>
<dbReference type="InterPro" id="IPR042257">
    <property type="entry name" value="DGOK_C"/>
</dbReference>
<evidence type="ECO:0008006" key="3">
    <source>
        <dbReference type="Google" id="ProtNLM"/>
    </source>
</evidence>
<comment type="caution">
    <text evidence="1">The sequence shown here is derived from an EMBL/GenBank/DDBJ whole genome shotgun (WGS) entry which is preliminary data.</text>
</comment>
<dbReference type="Pfam" id="PF05035">
    <property type="entry name" value="DGOK"/>
    <property type="match status" value="1"/>
</dbReference>
<protein>
    <recommendedName>
        <fullName evidence="3">2-dehydro-3-deoxygalactonokinase</fullName>
    </recommendedName>
</protein>
<dbReference type="Proteomes" id="UP000005324">
    <property type="component" value="Unassembled WGS sequence"/>
</dbReference>
<evidence type="ECO:0000313" key="2">
    <source>
        <dbReference type="Proteomes" id="UP000005324"/>
    </source>
</evidence>
<feature type="non-terminal residue" evidence="1">
    <location>
        <position position="1"/>
    </location>
</feature>
<reference evidence="1 2" key="1">
    <citation type="submission" date="2010-04" db="EMBL/GenBank/DDBJ databases">
        <authorList>
            <person name="Qin X."/>
            <person name="Bachman B."/>
            <person name="Battles P."/>
            <person name="Bell A."/>
            <person name="Bess C."/>
            <person name="Bickham C."/>
            <person name="Chaboub L."/>
            <person name="Chen D."/>
            <person name="Coyle M."/>
            <person name="Deiros D.R."/>
            <person name="Dinh H."/>
            <person name="Forbes L."/>
            <person name="Fowler G."/>
            <person name="Francisco L."/>
            <person name="Fu Q."/>
            <person name="Gubbala S."/>
            <person name="Hale W."/>
            <person name="Han Y."/>
            <person name="Hemphill L."/>
            <person name="Highlander S.K."/>
            <person name="Hirani K."/>
            <person name="Hogues M."/>
            <person name="Jackson L."/>
            <person name="Jakkamsetti A."/>
            <person name="Javaid M."/>
            <person name="Jiang H."/>
            <person name="Korchina V."/>
            <person name="Kovar C."/>
            <person name="Lara F."/>
            <person name="Lee S."/>
            <person name="Mata R."/>
            <person name="Mathew T."/>
            <person name="Moen C."/>
            <person name="Morales K."/>
            <person name="Munidasa M."/>
            <person name="Nazareth L."/>
            <person name="Ngo R."/>
            <person name="Nguyen L."/>
            <person name="Okwuonu G."/>
            <person name="Ongeri F."/>
            <person name="Patil S."/>
            <person name="Petrosino J."/>
            <person name="Pham C."/>
            <person name="Pham P."/>
            <person name="Pu L.-L."/>
            <person name="Puazo M."/>
            <person name="Raj R."/>
            <person name="Reid J."/>
            <person name="Rouhana J."/>
            <person name="Saada N."/>
            <person name="Shang Y."/>
            <person name="Simmons D."/>
            <person name="Thornton R."/>
            <person name="Warren J."/>
            <person name="Weissenberger G."/>
            <person name="Zhang J."/>
            <person name="Zhang L."/>
            <person name="Zhou C."/>
            <person name="Zhu D."/>
            <person name="Muzny D."/>
            <person name="Worley K."/>
            <person name="Gibbs R."/>
        </authorList>
    </citation>
    <scope>NUCLEOTIDE SEQUENCE [LARGE SCALE GENOMIC DNA]</scope>
    <source>
        <strain evidence="1 2">ATCC 49957</strain>
    </source>
</reference>
<dbReference type="RefSeq" id="WP_007006467.1">
    <property type="nucleotide sequence ID" value="NZ_GG771104.1"/>
</dbReference>
<accession>D5RTY5</accession>
<sequence length="106" mass="10430">ELPHQLFAARSLGLTGGLPPEALADFLSGLLIGHELLAGLAEGLPPGRPLALIGEAALCRRYATALAEFGAPAPLLPGDTAAAGLFGFAVAAGLVAPAAPAQETAP</sequence>
<dbReference type="GO" id="GO:0034194">
    <property type="term" value="P:D-galactonate catabolic process"/>
    <property type="evidence" value="ECO:0007669"/>
    <property type="project" value="InterPro"/>
</dbReference>
<proteinExistence type="predicted"/>
<evidence type="ECO:0000313" key="1">
    <source>
        <dbReference type="EMBL" id="EFH09235.1"/>
    </source>
</evidence>
<dbReference type="EMBL" id="ADVL01000874">
    <property type="protein sequence ID" value="EFH09235.1"/>
    <property type="molecule type" value="Genomic_DNA"/>
</dbReference>
<dbReference type="Gene3D" id="3.30.420.310">
    <property type="entry name" value="2-keto-3-deoxy-galactonokinase, C-terminal domain"/>
    <property type="match status" value="1"/>
</dbReference>